<dbReference type="PANTHER" id="PTHR11945:SF570">
    <property type="entry name" value="MADS-BOX TRANSCRIPTION FACTOR FAMILY PROTEIN-RELATED"/>
    <property type="match status" value="1"/>
</dbReference>
<evidence type="ECO:0000256" key="2">
    <source>
        <dbReference type="ARBA" id="ARBA00023015"/>
    </source>
</evidence>
<keyword evidence="9" id="KW-1185">Reference proteome</keyword>
<evidence type="ECO:0000313" key="9">
    <source>
        <dbReference type="Proteomes" id="UP001151287"/>
    </source>
</evidence>
<evidence type="ECO:0000256" key="1">
    <source>
        <dbReference type="ARBA" id="ARBA00004123"/>
    </source>
</evidence>
<dbReference type="Proteomes" id="UP001151287">
    <property type="component" value="Unassembled WGS sequence"/>
</dbReference>
<comment type="caution">
    <text evidence="8">The sequence shown here is derived from an EMBL/GenBank/DDBJ whole genome shotgun (WGS) entry which is preliminary data.</text>
</comment>
<accession>A0A9Q0CWX7</accession>
<comment type="subcellular location">
    <subcellularLocation>
        <location evidence="1">Nucleus</location>
    </subcellularLocation>
</comment>
<dbReference type="SMART" id="SM00432">
    <property type="entry name" value="MADS"/>
    <property type="match status" value="1"/>
</dbReference>
<dbReference type="InterPro" id="IPR036879">
    <property type="entry name" value="TF_MADSbox_sf"/>
</dbReference>
<dbReference type="Pfam" id="PF00319">
    <property type="entry name" value="SRF-TF"/>
    <property type="match status" value="1"/>
</dbReference>
<dbReference type="EMBL" id="JAMQYH010000001">
    <property type="protein sequence ID" value="KAJ1701405.1"/>
    <property type="molecule type" value="Genomic_DNA"/>
</dbReference>
<evidence type="ECO:0000256" key="5">
    <source>
        <dbReference type="ARBA" id="ARBA00023242"/>
    </source>
</evidence>
<gene>
    <name evidence="8" type="ORF">LUZ63_001184</name>
</gene>
<evidence type="ECO:0000256" key="4">
    <source>
        <dbReference type="ARBA" id="ARBA00023163"/>
    </source>
</evidence>
<evidence type="ECO:0000259" key="7">
    <source>
        <dbReference type="PROSITE" id="PS50066"/>
    </source>
</evidence>
<dbReference type="CDD" id="cd00120">
    <property type="entry name" value="MADS"/>
    <property type="match status" value="1"/>
</dbReference>
<dbReference type="InterPro" id="IPR002100">
    <property type="entry name" value="TF_MADSbox"/>
</dbReference>
<dbReference type="OrthoDB" id="655606at2759"/>
<feature type="coiled-coil region" evidence="6">
    <location>
        <begin position="85"/>
        <end position="144"/>
    </location>
</feature>
<evidence type="ECO:0000256" key="6">
    <source>
        <dbReference type="SAM" id="Coils"/>
    </source>
</evidence>
<organism evidence="8 9">
    <name type="scientific">Rhynchospora breviuscula</name>
    <dbReference type="NCBI Taxonomy" id="2022672"/>
    <lineage>
        <taxon>Eukaryota</taxon>
        <taxon>Viridiplantae</taxon>
        <taxon>Streptophyta</taxon>
        <taxon>Embryophyta</taxon>
        <taxon>Tracheophyta</taxon>
        <taxon>Spermatophyta</taxon>
        <taxon>Magnoliopsida</taxon>
        <taxon>Liliopsida</taxon>
        <taxon>Poales</taxon>
        <taxon>Cyperaceae</taxon>
        <taxon>Cyperoideae</taxon>
        <taxon>Rhynchosporeae</taxon>
        <taxon>Rhynchospora</taxon>
    </lineage>
</organism>
<dbReference type="PANTHER" id="PTHR11945">
    <property type="entry name" value="MADS BOX PROTEIN"/>
    <property type="match status" value="1"/>
</dbReference>
<keyword evidence="2" id="KW-0805">Transcription regulation</keyword>
<name>A0A9Q0CWX7_9POAL</name>
<dbReference type="GO" id="GO:0005634">
    <property type="term" value="C:nucleus"/>
    <property type="evidence" value="ECO:0007669"/>
    <property type="project" value="UniProtKB-SubCell"/>
</dbReference>
<protein>
    <recommendedName>
        <fullName evidence="7">MADS-box domain-containing protein</fullName>
    </recommendedName>
</protein>
<dbReference type="PROSITE" id="PS50066">
    <property type="entry name" value="MADS_BOX_2"/>
    <property type="match status" value="1"/>
</dbReference>
<evidence type="ECO:0000313" key="8">
    <source>
        <dbReference type="EMBL" id="KAJ1701405.1"/>
    </source>
</evidence>
<proteinExistence type="predicted"/>
<dbReference type="PRINTS" id="PR00404">
    <property type="entry name" value="MADSDOMAIN"/>
</dbReference>
<feature type="domain" description="MADS-box" evidence="7">
    <location>
        <begin position="10"/>
        <end position="70"/>
    </location>
</feature>
<sequence>MEQASSGKKGGKRKITIQLIENVDARHVSFSKRRKGLFKKASELSVMCGAQVRVAAFSPAGKPFNNFSTSSEPTANNEALPDLKLTDLGCQASELRAKIEASQRRNESLKARWEEMMKKSVWNIDMVNADLTQLMAAKKALEEVRVQTLSPGEMSLKDMVALLSSSTAVPDIGAGSNTSLENGS</sequence>
<reference evidence="8" key="1">
    <citation type="journal article" date="2022" name="Cell">
        <title>Repeat-based holocentromeres influence genome architecture and karyotype evolution.</title>
        <authorList>
            <person name="Hofstatter P.G."/>
            <person name="Thangavel G."/>
            <person name="Lux T."/>
            <person name="Neumann P."/>
            <person name="Vondrak T."/>
            <person name="Novak P."/>
            <person name="Zhang M."/>
            <person name="Costa L."/>
            <person name="Castellani M."/>
            <person name="Scott A."/>
            <person name="Toegelov H."/>
            <person name="Fuchs J."/>
            <person name="Mata-Sucre Y."/>
            <person name="Dias Y."/>
            <person name="Vanzela A.L.L."/>
            <person name="Huettel B."/>
            <person name="Almeida C.C.S."/>
            <person name="Simkova H."/>
            <person name="Souza G."/>
            <person name="Pedrosa-Harand A."/>
            <person name="Macas J."/>
            <person name="Mayer K.F.X."/>
            <person name="Houben A."/>
            <person name="Marques A."/>
        </authorList>
    </citation>
    <scope>NUCLEOTIDE SEQUENCE</scope>
    <source>
        <strain evidence="8">RhyBre1mFocal</strain>
    </source>
</reference>
<evidence type="ECO:0000256" key="3">
    <source>
        <dbReference type="ARBA" id="ARBA00023125"/>
    </source>
</evidence>
<keyword evidence="4" id="KW-0804">Transcription</keyword>
<dbReference type="GO" id="GO:0000978">
    <property type="term" value="F:RNA polymerase II cis-regulatory region sequence-specific DNA binding"/>
    <property type="evidence" value="ECO:0007669"/>
    <property type="project" value="TreeGrafter"/>
</dbReference>
<dbReference type="AlphaFoldDB" id="A0A9Q0CWX7"/>
<dbReference type="GO" id="GO:0046983">
    <property type="term" value="F:protein dimerization activity"/>
    <property type="evidence" value="ECO:0007669"/>
    <property type="project" value="InterPro"/>
</dbReference>
<keyword evidence="6" id="KW-0175">Coiled coil</keyword>
<dbReference type="SUPFAM" id="SSF55455">
    <property type="entry name" value="SRF-like"/>
    <property type="match status" value="1"/>
</dbReference>
<dbReference type="GO" id="GO:0000981">
    <property type="term" value="F:DNA-binding transcription factor activity, RNA polymerase II-specific"/>
    <property type="evidence" value="ECO:0007669"/>
    <property type="project" value="TreeGrafter"/>
</dbReference>
<keyword evidence="3" id="KW-0238">DNA-binding</keyword>
<dbReference type="Gene3D" id="3.40.1810.10">
    <property type="entry name" value="Transcription factor, MADS-box"/>
    <property type="match status" value="1"/>
</dbReference>
<keyword evidence="5" id="KW-0539">Nucleus</keyword>